<dbReference type="Pfam" id="PF10604">
    <property type="entry name" value="Polyketide_cyc2"/>
    <property type="match status" value="1"/>
</dbReference>
<reference evidence="2" key="1">
    <citation type="journal article" date="2019" name="Int. J. Syst. Evol. Microbiol.">
        <title>The Global Catalogue of Microorganisms (GCM) 10K type strain sequencing project: providing services to taxonomists for standard genome sequencing and annotation.</title>
        <authorList>
            <consortium name="The Broad Institute Genomics Platform"/>
            <consortium name="The Broad Institute Genome Sequencing Center for Infectious Disease"/>
            <person name="Wu L."/>
            <person name="Ma J."/>
        </authorList>
    </citation>
    <scope>NUCLEOTIDE SEQUENCE [LARGE SCALE GENOMIC DNA]</scope>
    <source>
        <strain evidence="2">JCM 18302</strain>
    </source>
</reference>
<proteinExistence type="predicted"/>
<sequence length="156" mass="17135">MGEDRSVRHEVRSIEASRVVEAPAAQVFSFLSDPVNHVAFDTSGMVRGSTTGATIAGVDDVFVMNMHNAIKSNHQVENHIVVYEPDRAIGWAPAEPGHTPAGHTWTWRLAPAAPDRTVVSLTYDWSRFSHIEMLDHLPVINCAQLLASLDRLAEAL</sequence>
<gene>
    <name evidence="1" type="ORF">GCM10023320_49650</name>
</gene>
<evidence type="ECO:0000313" key="1">
    <source>
        <dbReference type="EMBL" id="GAA5129338.1"/>
    </source>
</evidence>
<comment type="caution">
    <text evidence="1">The sequence shown here is derived from an EMBL/GenBank/DDBJ whole genome shotgun (WGS) entry which is preliminary data.</text>
</comment>
<accession>A0ABP9NSA5</accession>
<dbReference type="Gene3D" id="3.30.530.20">
    <property type="match status" value="1"/>
</dbReference>
<protein>
    <submittedName>
        <fullName evidence="1">SRPBCC family protein</fullName>
    </submittedName>
</protein>
<organism evidence="1 2">
    <name type="scientific">Pseudonocardia adelaidensis</name>
    <dbReference type="NCBI Taxonomy" id="648754"/>
    <lineage>
        <taxon>Bacteria</taxon>
        <taxon>Bacillati</taxon>
        <taxon>Actinomycetota</taxon>
        <taxon>Actinomycetes</taxon>
        <taxon>Pseudonocardiales</taxon>
        <taxon>Pseudonocardiaceae</taxon>
        <taxon>Pseudonocardia</taxon>
    </lineage>
</organism>
<dbReference type="SUPFAM" id="SSF55961">
    <property type="entry name" value="Bet v1-like"/>
    <property type="match status" value="1"/>
</dbReference>
<evidence type="ECO:0000313" key="2">
    <source>
        <dbReference type="Proteomes" id="UP001500804"/>
    </source>
</evidence>
<dbReference type="EMBL" id="BAABJO010000020">
    <property type="protein sequence ID" value="GAA5129338.1"/>
    <property type="molecule type" value="Genomic_DNA"/>
</dbReference>
<dbReference type="RefSeq" id="WP_345607714.1">
    <property type="nucleotide sequence ID" value="NZ_BAABJO010000020.1"/>
</dbReference>
<dbReference type="InterPro" id="IPR023393">
    <property type="entry name" value="START-like_dom_sf"/>
</dbReference>
<name>A0ABP9NSA5_9PSEU</name>
<dbReference type="InterPro" id="IPR019587">
    <property type="entry name" value="Polyketide_cyclase/dehydratase"/>
</dbReference>
<keyword evidence="2" id="KW-1185">Reference proteome</keyword>
<dbReference type="Proteomes" id="UP001500804">
    <property type="component" value="Unassembled WGS sequence"/>
</dbReference>